<gene>
    <name evidence="2" type="ORF">FQ154_14865</name>
</gene>
<feature type="region of interest" description="Disordered" evidence="1">
    <location>
        <begin position="53"/>
        <end position="77"/>
    </location>
</feature>
<evidence type="ECO:0000256" key="1">
    <source>
        <dbReference type="SAM" id="MobiDB-lite"/>
    </source>
</evidence>
<evidence type="ECO:0000313" key="3">
    <source>
        <dbReference type="Proteomes" id="UP000323856"/>
    </source>
</evidence>
<proteinExistence type="predicted"/>
<dbReference type="EMBL" id="VOBL01000017">
    <property type="protein sequence ID" value="KAA0974771.1"/>
    <property type="molecule type" value="Genomic_DNA"/>
</dbReference>
<dbReference type="AlphaFoldDB" id="A0A5B0EA60"/>
<reference evidence="2 3" key="1">
    <citation type="submission" date="2019-07" db="EMBL/GenBank/DDBJ databases">
        <title>Analysis of the biochemical properties, biological activity and biotechnological potential of siderophores and biosurfactants produced by Antarctic psychrotolerant bacteria.</title>
        <authorList>
            <person name="Styczynski M."/>
            <person name="Krucon T."/>
            <person name="Decewicz P."/>
            <person name="Dziewit L."/>
        </authorList>
    </citation>
    <scope>NUCLEOTIDE SEQUENCE [LARGE SCALE GENOMIC DNA]</scope>
    <source>
        <strain evidence="2 3">ANT_H27</strain>
    </source>
</reference>
<sequence length="77" mass="8072">MGLEALGTNSLGQSLGVGLLVQPGLSPVNRETAWVKSGSQVAERTLSATLFSAPLTGHHETPGRGLQRRFPSRGFVS</sequence>
<name>A0A5B0EA60_9MICC</name>
<comment type="caution">
    <text evidence="2">The sequence shown here is derived from an EMBL/GenBank/DDBJ whole genome shotgun (WGS) entry which is preliminary data.</text>
</comment>
<dbReference type="RefSeq" id="WP_007270360.1">
    <property type="nucleotide sequence ID" value="NZ_VOBL01000017.1"/>
</dbReference>
<dbReference type="Proteomes" id="UP000323856">
    <property type="component" value="Unassembled WGS sequence"/>
</dbReference>
<evidence type="ECO:0000313" key="2">
    <source>
        <dbReference type="EMBL" id="KAA0974771.1"/>
    </source>
</evidence>
<protein>
    <submittedName>
        <fullName evidence="2">Uncharacterized protein</fullName>
    </submittedName>
</protein>
<accession>A0A5B0EA60</accession>
<organism evidence="2 3">
    <name type="scientific">Paeniglutamicibacter gangotriensis</name>
    <dbReference type="NCBI Taxonomy" id="254787"/>
    <lineage>
        <taxon>Bacteria</taxon>
        <taxon>Bacillati</taxon>
        <taxon>Actinomycetota</taxon>
        <taxon>Actinomycetes</taxon>
        <taxon>Micrococcales</taxon>
        <taxon>Micrococcaceae</taxon>
        <taxon>Paeniglutamicibacter</taxon>
    </lineage>
</organism>